<dbReference type="AlphaFoldDB" id="G0WE21"/>
<dbReference type="Pfam" id="PF09749">
    <property type="entry name" value="HVSL"/>
    <property type="match status" value="1"/>
</dbReference>
<evidence type="ECO:0000256" key="3">
    <source>
        <dbReference type="ARBA" id="ARBA00023239"/>
    </source>
</evidence>
<keyword evidence="1" id="KW-0540">Nuclease</keyword>
<feature type="region of interest" description="Disordered" evidence="7">
    <location>
        <begin position="1"/>
        <end position="23"/>
    </location>
</feature>
<dbReference type="OrthoDB" id="49151at2759"/>
<keyword evidence="4" id="KW-0539">Nucleus</keyword>
<dbReference type="InterPro" id="IPR027521">
    <property type="entry name" value="Usb1"/>
</dbReference>
<keyword evidence="3" id="KW-0456">Lyase</keyword>
<evidence type="ECO:0000256" key="1">
    <source>
        <dbReference type="ARBA" id="ARBA00022722"/>
    </source>
</evidence>
<dbReference type="PANTHER" id="PTHR13522">
    <property type="entry name" value="U6 SNRNA PHOSPHODIESTERASE 1"/>
    <property type="match status" value="1"/>
</dbReference>
<evidence type="ECO:0000256" key="2">
    <source>
        <dbReference type="ARBA" id="ARBA00022801"/>
    </source>
</evidence>
<evidence type="ECO:0000313" key="9">
    <source>
        <dbReference type="Proteomes" id="UP000000689"/>
    </source>
</evidence>
<dbReference type="GO" id="GO:0034477">
    <property type="term" value="P:U6 snRNA 3'-end processing"/>
    <property type="evidence" value="ECO:0007669"/>
    <property type="project" value="InterPro"/>
</dbReference>
<dbReference type="OMA" id="HEPTERD"/>
<dbReference type="Gene3D" id="3.90.1140.10">
    <property type="entry name" value="Cyclic phosphodiesterase"/>
    <property type="match status" value="1"/>
</dbReference>
<dbReference type="GO" id="GO:0005634">
    <property type="term" value="C:nucleus"/>
    <property type="evidence" value="ECO:0007669"/>
    <property type="project" value="TreeGrafter"/>
</dbReference>
<dbReference type="eggNOG" id="ENOG502S533">
    <property type="taxonomic scope" value="Eukaryota"/>
</dbReference>
<keyword evidence="2" id="KW-0378">Hydrolase</keyword>
<dbReference type="GO" id="GO:0016829">
    <property type="term" value="F:lyase activity"/>
    <property type="evidence" value="ECO:0007669"/>
    <property type="project" value="UniProtKB-KW"/>
</dbReference>
<dbReference type="GO" id="GO:0000175">
    <property type="term" value="F:3'-5'-RNA exonuclease activity"/>
    <property type="evidence" value="ECO:0007669"/>
    <property type="project" value="TreeGrafter"/>
</dbReference>
<accession>G0WE21</accession>
<dbReference type="STRING" id="1071378.G0WE21"/>
<keyword evidence="9" id="KW-1185">Reference proteome</keyword>
<evidence type="ECO:0000313" key="8">
    <source>
        <dbReference type="EMBL" id="CCD26032.2"/>
    </source>
</evidence>
<dbReference type="Proteomes" id="UP000000689">
    <property type="component" value="Chromosome 7"/>
</dbReference>
<evidence type="ECO:0000256" key="7">
    <source>
        <dbReference type="SAM" id="MobiDB-lite"/>
    </source>
</evidence>
<evidence type="ECO:0000256" key="5">
    <source>
        <dbReference type="ARBA" id="ARBA00029543"/>
    </source>
</evidence>
<proteinExistence type="predicted"/>
<evidence type="ECO:0000256" key="6">
    <source>
        <dbReference type="ARBA" id="ARBA00030030"/>
    </source>
</evidence>
<reference evidence="8 9" key="1">
    <citation type="journal article" date="2011" name="Proc. Natl. Acad. Sci. U.S.A.">
        <title>Evolutionary erosion of yeast sex chromosomes by mating-type switching accidents.</title>
        <authorList>
            <person name="Gordon J.L."/>
            <person name="Armisen D."/>
            <person name="Proux-Wera E."/>
            <person name="Oheigeartaigh S.S."/>
            <person name="Byrne K.P."/>
            <person name="Wolfe K.H."/>
        </authorList>
    </citation>
    <scope>NUCLEOTIDE SEQUENCE [LARGE SCALE GENOMIC DNA]</scope>
    <source>
        <strain evidence="9">ATCC 10597 / BCRC 20456 / CBS 421 / NBRC 0211 / NRRL Y-12639</strain>
    </source>
</reference>
<protein>
    <recommendedName>
        <fullName evidence="5">U6 snRNA phosphodiesterase 1</fullName>
    </recommendedName>
    <alternativeName>
        <fullName evidence="6">3'-5' RNA exonuclease USB1</fullName>
    </alternativeName>
</protein>
<dbReference type="GeneID" id="11497428"/>
<dbReference type="PANTHER" id="PTHR13522:SF3">
    <property type="entry name" value="U6 SNRNA PHOSPHODIESTERASE 1"/>
    <property type="match status" value="1"/>
</dbReference>
<dbReference type="EMBL" id="HE580273">
    <property type="protein sequence ID" value="CCD26032.2"/>
    <property type="molecule type" value="Genomic_DNA"/>
</dbReference>
<sequence length="300" mass="34861">MIEERQDNENTNDDQLPPIPDSILNKYHIEPNLAKYDIEQTSPSQNKSTKVMYLRSSQRKLDQFWQAFIYLECKPTRGDRQFLSQIISTTNNNAKLHTSMTNNGTALKFSPLYRSKLGSPQNLHVTLTPNIPFASEALRDSMLQVLSDKINKCKIRPFVLEFESARACKLLRSVVNDKLFLALDVKEEIKRNQLMEIHEIIDETLKKVIPEYYSQSWKNRAKDFYLNNAHMSLAESNTVPSRMVKDFKKLQDLLSYNNNPKNCNDGDKETIQEENNLSFQIRTLKVDIDRQTLTIPFIPL</sequence>
<organism evidence="8 9">
    <name type="scientific">Naumovozyma dairenensis (strain ATCC 10597 / BCRC 20456 / CBS 421 / NBRC 0211 / NRRL Y-12639)</name>
    <name type="common">Saccharomyces dairenensis</name>
    <dbReference type="NCBI Taxonomy" id="1071378"/>
    <lineage>
        <taxon>Eukaryota</taxon>
        <taxon>Fungi</taxon>
        <taxon>Dikarya</taxon>
        <taxon>Ascomycota</taxon>
        <taxon>Saccharomycotina</taxon>
        <taxon>Saccharomycetes</taxon>
        <taxon>Saccharomycetales</taxon>
        <taxon>Saccharomycetaceae</taxon>
        <taxon>Naumovozyma</taxon>
    </lineage>
</organism>
<dbReference type="RefSeq" id="XP_003671275.2">
    <property type="nucleotide sequence ID" value="XM_003671227.2"/>
</dbReference>
<name>G0WE21_NAUDC</name>
<dbReference type="HOGENOM" id="CLU_083705_0_0_1"/>
<gene>
    <name evidence="8" type="primary">NDAI0G02550</name>
    <name evidence="8" type="ordered locus">NDAI_0G02550</name>
</gene>
<evidence type="ECO:0000256" key="4">
    <source>
        <dbReference type="ARBA" id="ARBA00023242"/>
    </source>
</evidence>
<dbReference type="KEGG" id="ndi:NDAI_0G02550"/>